<keyword evidence="5 13" id="KW-0768">Sushi</keyword>
<evidence type="ECO:0000259" key="15">
    <source>
        <dbReference type="PROSITE" id="PS50923"/>
    </source>
</evidence>
<dbReference type="InterPro" id="IPR050350">
    <property type="entry name" value="Compl-Cell_Adhes-Reg"/>
</dbReference>
<proteinExistence type="predicted"/>
<feature type="domain" description="Sushi" evidence="15">
    <location>
        <begin position="82"/>
        <end position="139"/>
    </location>
</feature>
<keyword evidence="17" id="KW-1185">Reference proteome</keyword>
<accession>A0AAW1BXU2</accession>
<dbReference type="EMBL" id="JAOTOJ010000002">
    <property type="protein sequence ID" value="KAK9407074.1"/>
    <property type="molecule type" value="Genomic_DNA"/>
</dbReference>
<dbReference type="Pfam" id="PF09014">
    <property type="entry name" value="Sushi_2"/>
    <property type="match status" value="1"/>
</dbReference>
<evidence type="ECO:0000256" key="12">
    <source>
        <dbReference type="ARBA" id="ARBA00033414"/>
    </source>
</evidence>
<feature type="disulfide bond" evidence="13">
    <location>
        <begin position="110"/>
        <end position="137"/>
    </location>
</feature>
<feature type="domain" description="Sushi" evidence="15">
    <location>
        <begin position="203"/>
        <end position="262"/>
    </location>
</feature>
<dbReference type="Pfam" id="PF00084">
    <property type="entry name" value="Sushi"/>
    <property type="match status" value="4"/>
</dbReference>
<name>A0AAW1BXU2_CROAD</name>
<feature type="domain" description="Sushi" evidence="15">
    <location>
        <begin position="140"/>
        <end position="202"/>
    </location>
</feature>
<evidence type="ECO:0000256" key="5">
    <source>
        <dbReference type="ARBA" id="ARBA00022659"/>
    </source>
</evidence>
<sequence length="455" mass="50728">MFPVLFSLCLVAITHVALASKVCPRPPEIPLATTNTNKAGYWPGEDIVYQCNPGYVPQSGSRRYICPSSGVWPTITFKCIPKKCPYPGPLNDGAIYVDDLNYLSVINFSCNTGFVLEGPTSSQCQADGSWSASLPECQPVICPPPPVSEFGVLSYHKIDSRDTFIFQDTIRFSCLLPFALFGSETATCQADGSWSALPECKSVECPPPEPIDHGFINGALRNIFHYQDTVSYGCNPPYIMDDASESRCEKTGTWSNKPTCKAPCKISLTRATVLYNGQKIKVKELNSIQHAETIWFFCVRKTEKCSYKTPAQCIDGQLSIPDCFEERSCRPLQYRSLTFPEDSQTPRCVATARQAFHRKRKSFGSARHFLTEKERESWAQAPCRWRGFGRLRDSSVPLFRPTPLDLLAISFLSEVFVLIPSLRGKLVPKASDIVDCVSILNNTSVHSLLTEHNEQ</sequence>
<dbReference type="Gene3D" id="2.10.70.10">
    <property type="entry name" value="Complement Module, domain 1"/>
    <property type="match status" value="5"/>
</dbReference>
<evidence type="ECO:0000256" key="13">
    <source>
        <dbReference type="PROSITE-ProRule" id="PRU00302"/>
    </source>
</evidence>
<dbReference type="GO" id="GO:0005576">
    <property type="term" value="C:extracellular region"/>
    <property type="evidence" value="ECO:0007669"/>
    <property type="project" value="UniProtKB-SubCell"/>
</dbReference>
<feature type="domain" description="Sushi" evidence="15">
    <location>
        <begin position="21"/>
        <end position="81"/>
    </location>
</feature>
<feature type="chain" id="PRO_5043900895" description="Beta-2-glycoprotein 1" evidence="14">
    <location>
        <begin position="20"/>
        <end position="455"/>
    </location>
</feature>
<dbReference type="InterPro" id="IPR000436">
    <property type="entry name" value="Sushi_SCR_CCP_dom"/>
</dbReference>
<reference evidence="16 17" key="1">
    <citation type="journal article" date="2024" name="Proc. Natl. Acad. Sci. U.S.A.">
        <title>The genetic regulatory architecture and epigenomic basis for age-related changes in rattlesnake venom.</title>
        <authorList>
            <person name="Hogan M.P."/>
            <person name="Holding M.L."/>
            <person name="Nystrom G.S."/>
            <person name="Colston T.J."/>
            <person name="Bartlett D.A."/>
            <person name="Mason A.J."/>
            <person name="Ellsworth S.A."/>
            <person name="Rautsaw R.M."/>
            <person name="Lawrence K.C."/>
            <person name="Strickland J.L."/>
            <person name="He B."/>
            <person name="Fraser P."/>
            <person name="Margres M.J."/>
            <person name="Gilbert D.M."/>
            <person name="Gibbs H.L."/>
            <person name="Parkinson C.L."/>
            <person name="Rokyta D.R."/>
        </authorList>
    </citation>
    <scope>NUCLEOTIDE SEQUENCE [LARGE SCALE GENOMIC DNA]</scope>
    <source>
        <strain evidence="16">DRR0105</strain>
    </source>
</reference>
<keyword evidence="6" id="KW-0358">Heparin-binding</keyword>
<evidence type="ECO:0000256" key="3">
    <source>
        <dbReference type="ARBA" id="ARBA00020104"/>
    </source>
</evidence>
<evidence type="ECO:0000256" key="4">
    <source>
        <dbReference type="ARBA" id="ARBA00022525"/>
    </source>
</evidence>
<dbReference type="InterPro" id="IPR015104">
    <property type="entry name" value="Sushi_2"/>
</dbReference>
<evidence type="ECO:0000256" key="14">
    <source>
        <dbReference type="SAM" id="SignalP"/>
    </source>
</evidence>
<dbReference type="PROSITE" id="PS50923">
    <property type="entry name" value="SUSHI"/>
    <property type="match status" value="4"/>
</dbReference>
<evidence type="ECO:0000256" key="10">
    <source>
        <dbReference type="ARBA" id="ARBA00023180"/>
    </source>
</evidence>
<keyword evidence="7 14" id="KW-0732">Signal</keyword>
<keyword evidence="10" id="KW-0325">Glycoprotein</keyword>
<feature type="disulfide bond" evidence="13">
    <location>
        <begin position="205"/>
        <end position="248"/>
    </location>
</feature>
<comment type="function">
    <text evidence="1">Binds to various kinds of negatively charged substances such as heparin, phospholipids, and dextran sulfate. May prevent activation of the intrinsic blood coagulation cascade by binding to phospholipids on the surface of damaged cells.</text>
</comment>
<evidence type="ECO:0000256" key="11">
    <source>
        <dbReference type="ARBA" id="ARBA00029855"/>
    </source>
</evidence>
<evidence type="ECO:0000256" key="7">
    <source>
        <dbReference type="ARBA" id="ARBA00022729"/>
    </source>
</evidence>
<dbReference type="AlphaFoldDB" id="A0AAW1BXU2"/>
<evidence type="ECO:0000256" key="1">
    <source>
        <dbReference type="ARBA" id="ARBA00003651"/>
    </source>
</evidence>
<keyword evidence="9 13" id="KW-1015">Disulfide bond</keyword>
<organism evidence="16 17">
    <name type="scientific">Crotalus adamanteus</name>
    <name type="common">Eastern diamondback rattlesnake</name>
    <dbReference type="NCBI Taxonomy" id="8729"/>
    <lineage>
        <taxon>Eukaryota</taxon>
        <taxon>Metazoa</taxon>
        <taxon>Chordata</taxon>
        <taxon>Craniata</taxon>
        <taxon>Vertebrata</taxon>
        <taxon>Euteleostomi</taxon>
        <taxon>Lepidosauria</taxon>
        <taxon>Squamata</taxon>
        <taxon>Bifurcata</taxon>
        <taxon>Unidentata</taxon>
        <taxon>Episquamata</taxon>
        <taxon>Toxicofera</taxon>
        <taxon>Serpentes</taxon>
        <taxon>Colubroidea</taxon>
        <taxon>Viperidae</taxon>
        <taxon>Crotalinae</taxon>
        <taxon>Crotalus</taxon>
    </lineage>
</organism>
<feature type="signal peptide" evidence="14">
    <location>
        <begin position="1"/>
        <end position="19"/>
    </location>
</feature>
<comment type="caution">
    <text evidence="13">Lacks conserved residue(s) required for the propagation of feature annotation.</text>
</comment>
<keyword evidence="4" id="KW-0964">Secreted</keyword>
<dbReference type="GO" id="GO:0008201">
    <property type="term" value="F:heparin binding"/>
    <property type="evidence" value="ECO:0007669"/>
    <property type="project" value="UniProtKB-KW"/>
</dbReference>
<evidence type="ECO:0000313" key="17">
    <source>
        <dbReference type="Proteomes" id="UP001474421"/>
    </source>
</evidence>
<dbReference type="PANTHER" id="PTHR19325">
    <property type="entry name" value="COMPLEMENT COMPONENT-RELATED SUSHI DOMAIN-CONTAINING"/>
    <property type="match status" value="1"/>
</dbReference>
<dbReference type="InterPro" id="IPR035976">
    <property type="entry name" value="Sushi/SCR/CCP_sf"/>
</dbReference>
<dbReference type="SMART" id="SM00032">
    <property type="entry name" value="CCP"/>
    <property type="match status" value="4"/>
</dbReference>
<evidence type="ECO:0000313" key="16">
    <source>
        <dbReference type="EMBL" id="KAK9407074.1"/>
    </source>
</evidence>
<dbReference type="SUPFAM" id="SSF57535">
    <property type="entry name" value="Complement control module/SCR domain"/>
    <property type="match status" value="5"/>
</dbReference>
<evidence type="ECO:0000256" key="8">
    <source>
        <dbReference type="ARBA" id="ARBA00022737"/>
    </source>
</evidence>
<dbReference type="CDD" id="cd00033">
    <property type="entry name" value="CCP"/>
    <property type="match status" value="4"/>
</dbReference>
<feature type="disulfide bond" evidence="13">
    <location>
        <begin position="23"/>
        <end position="66"/>
    </location>
</feature>
<evidence type="ECO:0000256" key="2">
    <source>
        <dbReference type="ARBA" id="ARBA00004613"/>
    </source>
</evidence>
<dbReference type="PANTHER" id="PTHR19325:SF549">
    <property type="entry name" value="BETA-2-GLYCOPROTEIN 1"/>
    <property type="match status" value="1"/>
</dbReference>
<gene>
    <name evidence="16" type="ORF">NXF25_005848</name>
</gene>
<dbReference type="Proteomes" id="UP001474421">
    <property type="component" value="Unassembled WGS sequence"/>
</dbReference>
<protein>
    <recommendedName>
        <fullName evidence="3">Beta-2-glycoprotein 1</fullName>
    </recommendedName>
    <alternativeName>
        <fullName evidence="11">Apolipoprotein H</fullName>
    </alternativeName>
    <alternativeName>
        <fullName evidence="12">Beta-2-glycoprotein I</fullName>
    </alternativeName>
</protein>
<keyword evidence="8" id="KW-0677">Repeat</keyword>
<comment type="subcellular location">
    <subcellularLocation>
        <location evidence="2">Secreted</location>
    </subcellularLocation>
</comment>
<comment type="caution">
    <text evidence="16">The sequence shown here is derived from an EMBL/GenBank/DDBJ whole genome shotgun (WGS) entry which is preliminary data.</text>
</comment>
<evidence type="ECO:0000256" key="9">
    <source>
        <dbReference type="ARBA" id="ARBA00023157"/>
    </source>
</evidence>
<evidence type="ECO:0000256" key="6">
    <source>
        <dbReference type="ARBA" id="ARBA00022674"/>
    </source>
</evidence>